<dbReference type="Gene3D" id="3.90.180.10">
    <property type="entry name" value="Medium-chain alcohol dehydrogenases, catalytic domain"/>
    <property type="match status" value="1"/>
</dbReference>
<evidence type="ECO:0000256" key="4">
    <source>
        <dbReference type="ARBA" id="ARBA00023002"/>
    </source>
</evidence>
<evidence type="ECO:0000259" key="7">
    <source>
        <dbReference type="Pfam" id="PF08240"/>
    </source>
</evidence>
<dbReference type="InterPro" id="IPR013149">
    <property type="entry name" value="ADH-like_C"/>
</dbReference>
<dbReference type="SUPFAM" id="SSF50129">
    <property type="entry name" value="GroES-like"/>
    <property type="match status" value="1"/>
</dbReference>
<dbReference type="InterPro" id="IPR013154">
    <property type="entry name" value="ADH-like_N"/>
</dbReference>
<evidence type="ECO:0000256" key="5">
    <source>
        <dbReference type="RuleBase" id="RU361277"/>
    </source>
</evidence>
<proteinExistence type="inferred from homology"/>
<evidence type="ECO:0000256" key="2">
    <source>
        <dbReference type="ARBA" id="ARBA00022723"/>
    </source>
</evidence>
<name>A0ABW7Q7Q7_9MICO</name>
<comment type="caution">
    <text evidence="8">The sequence shown here is derived from an EMBL/GenBank/DDBJ whole genome shotgun (WGS) entry which is preliminary data.</text>
</comment>
<dbReference type="PANTHER" id="PTHR43401">
    <property type="entry name" value="L-THREONINE 3-DEHYDROGENASE"/>
    <property type="match status" value="1"/>
</dbReference>
<dbReference type="PROSITE" id="PS00059">
    <property type="entry name" value="ADH_ZINC"/>
    <property type="match status" value="1"/>
</dbReference>
<evidence type="ECO:0000259" key="6">
    <source>
        <dbReference type="Pfam" id="PF00107"/>
    </source>
</evidence>
<dbReference type="PANTHER" id="PTHR43401:SF2">
    <property type="entry name" value="L-THREONINE 3-DEHYDROGENASE"/>
    <property type="match status" value="1"/>
</dbReference>
<dbReference type="SUPFAM" id="SSF51735">
    <property type="entry name" value="NAD(P)-binding Rossmann-fold domains"/>
    <property type="match status" value="1"/>
</dbReference>
<dbReference type="InterPro" id="IPR036291">
    <property type="entry name" value="NAD(P)-bd_dom_sf"/>
</dbReference>
<comment type="cofactor">
    <cofactor evidence="1 5">
        <name>Zn(2+)</name>
        <dbReference type="ChEBI" id="CHEBI:29105"/>
    </cofactor>
</comment>
<dbReference type="InterPro" id="IPR002328">
    <property type="entry name" value="ADH_Zn_CS"/>
</dbReference>
<evidence type="ECO:0000313" key="9">
    <source>
        <dbReference type="Proteomes" id="UP001610861"/>
    </source>
</evidence>
<feature type="domain" description="Alcohol dehydrogenase-like N-terminal" evidence="7">
    <location>
        <begin position="30"/>
        <end position="146"/>
    </location>
</feature>
<keyword evidence="9" id="KW-1185">Reference proteome</keyword>
<organism evidence="8 9">
    <name type="scientific">Microbacterium alkaliflavum</name>
    <dbReference type="NCBI Taxonomy" id="3248839"/>
    <lineage>
        <taxon>Bacteria</taxon>
        <taxon>Bacillati</taxon>
        <taxon>Actinomycetota</taxon>
        <taxon>Actinomycetes</taxon>
        <taxon>Micrococcales</taxon>
        <taxon>Microbacteriaceae</taxon>
        <taxon>Microbacterium</taxon>
    </lineage>
</organism>
<accession>A0ABW7Q7Q7</accession>
<evidence type="ECO:0000256" key="3">
    <source>
        <dbReference type="ARBA" id="ARBA00022833"/>
    </source>
</evidence>
<dbReference type="Pfam" id="PF00107">
    <property type="entry name" value="ADH_zinc_N"/>
    <property type="match status" value="1"/>
</dbReference>
<keyword evidence="3 5" id="KW-0862">Zinc</keyword>
<keyword evidence="4" id="KW-0560">Oxidoreductase</keyword>
<gene>
    <name evidence="8" type="ORF">ACH3VR_08705</name>
</gene>
<comment type="similarity">
    <text evidence="5">Belongs to the zinc-containing alcohol dehydrogenase family.</text>
</comment>
<keyword evidence="2 5" id="KW-0479">Metal-binding</keyword>
<sequence length="342" mass="35239">MAWSRLVKALVIAGPGQAKVEDVDPPAAVPGEVIVDVHRAGICGTDLEFFTGEMQYLHTGHAEYPIRIGHEWMGVVSAVGDGVAREWIGARVTGDTMLGCGVCRRCLAGRQHVCAFRTEIGIRGGRPGALAEQVAVPATALHRLPDTVDDAAGALVEPGGNAFRAVDAAALRPGDRVLITGPGTIGLLCALFAHAAGAEVHLLGVEERSLAFARSLGFAGVWTEDELPELPWDAVIEASTAPHLPAKAVELVEPGGRVVYIGLAGTPSLLDTRELALRDVTAVGVLSASPGLAGTIEAYASGALDPRTLVAATVRLEELPGVLAGSRPASAGPGPKFHVAIG</sequence>
<dbReference type="Gene3D" id="3.40.50.720">
    <property type="entry name" value="NAD(P)-binding Rossmann-like Domain"/>
    <property type="match status" value="1"/>
</dbReference>
<dbReference type="RefSeq" id="WP_396640363.1">
    <property type="nucleotide sequence ID" value="NZ_JBIQWL010000002.1"/>
</dbReference>
<dbReference type="InterPro" id="IPR011032">
    <property type="entry name" value="GroES-like_sf"/>
</dbReference>
<evidence type="ECO:0000256" key="1">
    <source>
        <dbReference type="ARBA" id="ARBA00001947"/>
    </source>
</evidence>
<dbReference type="EMBL" id="JBIQWL010000002">
    <property type="protein sequence ID" value="MFH8250428.1"/>
    <property type="molecule type" value="Genomic_DNA"/>
</dbReference>
<reference evidence="8 9" key="1">
    <citation type="submission" date="2024-09" db="EMBL/GenBank/DDBJ databases">
        <authorList>
            <person name="Pan X."/>
        </authorList>
    </citation>
    <scope>NUCLEOTIDE SEQUENCE [LARGE SCALE GENOMIC DNA]</scope>
    <source>
        <strain evidence="8 9">B2969</strain>
    </source>
</reference>
<dbReference type="Pfam" id="PF08240">
    <property type="entry name" value="ADH_N"/>
    <property type="match status" value="1"/>
</dbReference>
<evidence type="ECO:0000313" key="8">
    <source>
        <dbReference type="EMBL" id="MFH8250428.1"/>
    </source>
</evidence>
<feature type="domain" description="Alcohol dehydrogenase-like C-terminal" evidence="6">
    <location>
        <begin position="185"/>
        <end position="289"/>
    </location>
</feature>
<dbReference type="Proteomes" id="UP001610861">
    <property type="component" value="Unassembled WGS sequence"/>
</dbReference>
<dbReference type="InterPro" id="IPR050129">
    <property type="entry name" value="Zn_alcohol_dh"/>
</dbReference>
<protein>
    <submittedName>
        <fullName evidence="8">Zinc-binding dehydrogenase</fullName>
    </submittedName>
</protein>